<evidence type="ECO:0000256" key="1">
    <source>
        <dbReference type="ARBA" id="ARBA00004141"/>
    </source>
</evidence>
<name>A0A0H3FYE1_ZYMMA</name>
<reference evidence="7 8" key="1">
    <citation type="journal article" date="2011" name="J. Bacteriol.">
        <title>Genome sequence of the ethanol-producing Zymomonas mobilis subsp. mobilis lectotype strain ATCC 10988.</title>
        <authorList>
            <person name="Pappas K.M."/>
            <person name="Kouvelis V.N."/>
            <person name="Saunders E."/>
            <person name="Brettin T.S."/>
            <person name="Bruce D."/>
            <person name="Detter C."/>
            <person name="Balakireva M."/>
            <person name="Han C.S."/>
            <person name="Savvakis G."/>
            <person name="Kyrpides N.C."/>
            <person name="Typas M.A."/>
        </authorList>
    </citation>
    <scope>NUCLEOTIDE SEQUENCE [LARGE SCALE GENOMIC DNA]</scope>
    <source>
        <strain evidence="8">ATCC 10988 / DSM 424 / CCUG 17860 / LMG 404 / NCIMB 8938 / NRRL B-806 / ZM1</strain>
    </source>
</reference>
<evidence type="ECO:0000259" key="6">
    <source>
        <dbReference type="PROSITE" id="PS51012"/>
    </source>
</evidence>
<gene>
    <name evidence="7" type="ordered locus">Zmob_0942</name>
</gene>
<feature type="domain" description="ABC transmembrane type-2" evidence="6">
    <location>
        <begin position="38"/>
        <end position="268"/>
    </location>
</feature>
<dbReference type="OrthoDB" id="9804001at2"/>
<dbReference type="RefSeq" id="WP_011240322.1">
    <property type="nucleotide sequence ID" value="NC_017262.1"/>
</dbReference>
<comment type="subcellular location">
    <subcellularLocation>
        <location evidence="5">Cell inner membrane</location>
        <topology evidence="5">Multi-pass membrane protein</topology>
    </subcellularLocation>
    <subcellularLocation>
        <location evidence="1">Membrane</location>
        <topology evidence="1">Multi-pass membrane protein</topology>
    </subcellularLocation>
</comment>
<dbReference type="PRINTS" id="PR00164">
    <property type="entry name" value="ABC2TRNSPORT"/>
</dbReference>
<keyword evidence="4 5" id="KW-0472">Membrane</keyword>
<dbReference type="PIRSF" id="PIRSF006648">
    <property type="entry name" value="DrrB"/>
    <property type="match status" value="1"/>
</dbReference>
<dbReference type="HOGENOM" id="CLU_039483_3_0_5"/>
<sequence length="273" mass="29993">MVKLSSASQRPFGKATIASINWEGLYALYVKEVRRFFKVQMQTIWAPVVSTLLFLVIFTVALGGGHKTLGWDFAAFVAPGLIAMGMMQNAFANASFSLLVGKMQGTILDYLIPPIGTKEIITALTGAAMTRAFLVGFFLWVAMAFWPNVHYIPNHPFAVLLFGFFGAMMLALIGLLTSIWADKYDHAASVSNFVIQPLALLSGTFYSVHSLHGFFYCFSTWNPFFHVISGFRYGFLGVADANIFESAAIVIAIDVILGGIAYLLIARGWKLKS</sequence>
<evidence type="ECO:0000256" key="4">
    <source>
        <dbReference type="ARBA" id="ARBA00023136"/>
    </source>
</evidence>
<dbReference type="InterPro" id="IPR000412">
    <property type="entry name" value="ABC_2_transport"/>
</dbReference>
<comment type="similarity">
    <text evidence="5">Belongs to the ABC-2 integral membrane protein family.</text>
</comment>
<dbReference type="GO" id="GO:0043190">
    <property type="term" value="C:ATP-binding cassette (ABC) transporter complex"/>
    <property type="evidence" value="ECO:0007669"/>
    <property type="project" value="InterPro"/>
</dbReference>
<evidence type="ECO:0000256" key="3">
    <source>
        <dbReference type="ARBA" id="ARBA00022989"/>
    </source>
</evidence>
<evidence type="ECO:0000313" key="8">
    <source>
        <dbReference type="Proteomes" id="UP000001494"/>
    </source>
</evidence>
<feature type="transmembrane region" description="Helical" evidence="5">
    <location>
        <begin position="157"/>
        <end position="181"/>
    </location>
</feature>
<feature type="transmembrane region" description="Helical" evidence="5">
    <location>
        <begin position="120"/>
        <end position="145"/>
    </location>
</feature>
<feature type="transmembrane region" description="Helical" evidence="5">
    <location>
        <begin position="44"/>
        <end position="64"/>
    </location>
</feature>
<keyword evidence="2 5" id="KW-0812">Transmembrane</keyword>
<dbReference type="eggNOG" id="COG0842">
    <property type="taxonomic scope" value="Bacteria"/>
</dbReference>
<dbReference type="InterPro" id="IPR047817">
    <property type="entry name" value="ABC2_TM_bact-type"/>
</dbReference>
<dbReference type="AlphaFoldDB" id="A0A0H3FYE1"/>
<dbReference type="InterPro" id="IPR013525">
    <property type="entry name" value="ABC2_TM"/>
</dbReference>
<evidence type="ECO:0000256" key="5">
    <source>
        <dbReference type="RuleBase" id="RU361157"/>
    </source>
</evidence>
<accession>A0A0H3FYE1</accession>
<keyword evidence="3 5" id="KW-1133">Transmembrane helix</keyword>
<dbReference type="PANTHER" id="PTHR43332">
    <property type="entry name" value="INNER MEMBRANE TRANSPORT PERMEASE YADH-RELATED"/>
    <property type="match status" value="1"/>
</dbReference>
<feature type="transmembrane region" description="Helical" evidence="5">
    <location>
        <begin position="76"/>
        <end position="100"/>
    </location>
</feature>
<dbReference type="Pfam" id="PF01061">
    <property type="entry name" value="ABC2_membrane"/>
    <property type="match status" value="1"/>
</dbReference>
<dbReference type="KEGG" id="zmm:Zmob_0942"/>
<protein>
    <recommendedName>
        <fullName evidence="5">Transport permease protein</fullName>
    </recommendedName>
</protein>
<dbReference type="PROSITE" id="PS51012">
    <property type="entry name" value="ABC_TM2"/>
    <property type="match status" value="1"/>
</dbReference>
<proteinExistence type="inferred from homology"/>
<evidence type="ECO:0000313" key="7">
    <source>
        <dbReference type="EMBL" id="AEH62777.1"/>
    </source>
</evidence>
<dbReference type="Proteomes" id="UP000001494">
    <property type="component" value="Chromosome"/>
</dbReference>
<dbReference type="EMBL" id="CP002850">
    <property type="protein sequence ID" value="AEH62777.1"/>
    <property type="molecule type" value="Genomic_DNA"/>
</dbReference>
<keyword evidence="5" id="KW-0813">Transport</keyword>
<feature type="transmembrane region" description="Helical" evidence="5">
    <location>
        <begin position="243"/>
        <end position="265"/>
    </location>
</feature>
<dbReference type="PANTHER" id="PTHR43332:SF1">
    <property type="entry name" value="TRANSPORT PERMEASE PROTEIN"/>
    <property type="match status" value="1"/>
</dbReference>
<feature type="transmembrane region" description="Helical" evidence="5">
    <location>
        <begin position="193"/>
        <end position="215"/>
    </location>
</feature>
<dbReference type="GO" id="GO:0140359">
    <property type="term" value="F:ABC-type transporter activity"/>
    <property type="evidence" value="ECO:0007669"/>
    <property type="project" value="InterPro"/>
</dbReference>
<keyword evidence="5" id="KW-1003">Cell membrane</keyword>
<organism evidence="7 8">
    <name type="scientific">Zymomonas mobilis subsp. mobilis (strain ATCC 10988 / DSM 424 / LMG 404 / NCIMB 8938 / NRRL B-806 / ZM1)</name>
    <dbReference type="NCBI Taxonomy" id="555217"/>
    <lineage>
        <taxon>Bacteria</taxon>
        <taxon>Pseudomonadati</taxon>
        <taxon>Pseudomonadota</taxon>
        <taxon>Alphaproteobacteria</taxon>
        <taxon>Sphingomonadales</taxon>
        <taxon>Zymomonadaceae</taxon>
        <taxon>Zymomonas</taxon>
    </lineage>
</organism>
<evidence type="ECO:0000256" key="2">
    <source>
        <dbReference type="ARBA" id="ARBA00022692"/>
    </source>
</evidence>
<dbReference type="InterPro" id="IPR052522">
    <property type="entry name" value="ABC-2_transport_permease"/>
</dbReference>